<dbReference type="PANTHER" id="PTHR13471">
    <property type="entry name" value="TETRATRICOPEPTIDE-LIKE HELICAL"/>
    <property type="match status" value="1"/>
</dbReference>
<name>A0A1B0DD77_PHLPP</name>
<evidence type="ECO:0000313" key="4">
    <source>
        <dbReference type="EnsemblMetazoa" id="PPAI005848-PA"/>
    </source>
</evidence>
<dbReference type="AlphaFoldDB" id="A0A1B0DD77"/>
<keyword evidence="3" id="KW-0539">Nucleus</keyword>
<comment type="subcellular location">
    <subcellularLocation>
        <location evidence="1">Nucleus</location>
    </subcellularLocation>
</comment>
<accession>A0A1B0DD77</accession>
<keyword evidence="5" id="KW-1185">Reference proteome</keyword>
<reference evidence="4" key="1">
    <citation type="submission" date="2022-08" db="UniProtKB">
        <authorList>
            <consortium name="EnsemblMetazoa"/>
        </authorList>
    </citation>
    <scope>IDENTIFICATION</scope>
    <source>
        <strain evidence="4">Israel</strain>
    </source>
</reference>
<dbReference type="GO" id="GO:0031048">
    <property type="term" value="P:regulatory ncRNA-mediated heterochromatin formation"/>
    <property type="evidence" value="ECO:0007669"/>
    <property type="project" value="TreeGrafter"/>
</dbReference>
<dbReference type="EMBL" id="AJVK01014392">
    <property type="status" value="NOT_ANNOTATED_CDS"/>
    <property type="molecule type" value="Genomic_DNA"/>
</dbReference>
<dbReference type="GO" id="GO:1902369">
    <property type="term" value="P:negative regulation of RNA catabolic process"/>
    <property type="evidence" value="ECO:0007669"/>
    <property type="project" value="TreeGrafter"/>
</dbReference>
<protein>
    <submittedName>
        <fullName evidence="4">Uncharacterized protein</fullName>
    </submittedName>
</protein>
<evidence type="ECO:0000256" key="3">
    <source>
        <dbReference type="ARBA" id="ARBA00023242"/>
    </source>
</evidence>
<evidence type="ECO:0000313" key="5">
    <source>
        <dbReference type="Proteomes" id="UP000092462"/>
    </source>
</evidence>
<dbReference type="InterPro" id="IPR013633">
    <property type="entry name" value="NRDE-2"/>
</dbReference>
<dbReference type="VEuPathDB" id="VectorBase:PPAPM1_002415"/>
<sequence length="609" mass="69808">MKFFTSCAFFLRQAGLLEQFFALVKLALELNVSPDKFSGIDPLEADQNTLVEYEEVVLSSGLPMNEIWLRIEKLRTSFNFLPCPAGMSCTDPQRSVFNEDVCHFIYPLINHSNSLELVFIILRLLKVPLPIYKAFWGDCGSLLDLDAPEEMLSFLLCCDFMQDELIRESTVNLIRELAVGPSFMSSWIGSDIYTKVVGEILLRLADCHSGRQRVVFVMLWMHFQRILVIIDRLEGKLDGNRMKSYRRGIKNELKKEENRNEINYFTEYGLIEYEMGGRATAEAVFVGATENSEGALNGDRFYAVVSFCEMWLKEREMEKSLGTISKLTIGIESPDNHQKLLIIKKLQDLQANLVAVEKNSEEMDKEAIILPDYLVNVIKANAYGLFLVKSVKEALNMMQYLKRVFIEKNPRHLFVQERLHELEANLEILRGCGRKFDSCAEAVKYFPENIFLHKCLIGPTSTPWYKLKGALMKCSTPQSILMLTVAARTRHAAHAEEDQALHRSQQLRVLTAIRMVTGADGILRKNPLMWRIHLRSAYELEATLHQCRNVLFAALDECPWNKSLYLDGAVYVPHELTQLQDLIIEKQLRIYALPEELEILRSEDGGELL</sequence>
<dbReference type="VEuPathDB" id="VectorBase:PPAI005848"/>
<organism evidence="4 5">
    <name type="scientific">Phlebotomus papatasi</name>
    <name type="common">Sandfly</name>
    <dbReference type="NCBI Taxonomy" id="29031"/>
    <lineage>
        <taxon>Eukaryota</taxon>
        <taxon>Metazoa</taxon>
        <taxon>Ecdysozoa</taxon>
        <taxon>Arthropoda</taxon>
        <taxon>Hexapoda</taxon>
        <taxon>Insecta</taxon>
        <taxon>Pterygota</taxon>
        <taxon>Neoptera</taxon>
        <taxon>Endopterygota</taxon>
        <taxon>Diptera</taxon>
        <taxon>Nematocera</taxon>
        <taxon>Psychodoidea</taxon>
        <taxon>Psychodidae</taxon>
        <taxon>Phlebotomus</taxon>
        <taxon>Phlebotomus</taxon>
    </lineage>
</organism>
<evidence type="ECO:0000256" key="2">
    <source>
        <dbReference type="ARBA" id="ARBA00009265"/>
    </source>
</evidence>
<dbReference type="Proteomes" id="UP000092462">
    <property type="component" value="Unassembled WGS sequence"/>
</dbReference>
<dbReference type="GO" id="GO:0071013">
    <property type="term" value="C:catalytic step 2 spliceosome"/>
    <property type="evidence" value="ECO:0007669"/>
    <property type="project" value="TreeGrafter"/>
</dbReference>
<dbReference type="EnsemblMetazoa" id="PPAI005848-RA">
    <property type="protein sequence ID" value="PPAI005848-PA"/>
    <property type="gene ID" value="PPAI005848"/>
</dbReference>
<evidence type="ECO:0000256" key="1">
    <source>
        <dbReference type="ARBA" id="ARBA00004123"/>
    </source>
</evidence>
<proteinExistence type="inferred from homology"/>
<comment type="similarity">
    <text evidence="2">Belongs to the NRDE2 family.</text>
</comment>
<dbReference type="PANTHER" id="PTHR13471:SF0">
    <property type="entry name" value="NUCLEAR EXOSOME REGULATOR NRDE2"/>
    <property type="match status" value="1"/>
</dbReference>